<dbReference type="Gene3D" id="3.40.50.2300">
    <property type="match status" value="2"/>
</dbReference>
<dbReference type="EMBL" id="RJSF01000003">
    <property type="protein sequence ID" value="RNM17354.1"/>
    <property type="molecule type" value="Genomic_DNA"/>
</dbReference>
<dbReference type="InterPro" id="IPR025997">
    <property type="entry name" value="SBP_2_dom"/>
</dbReference>
<comment type="caution">
    <text evidence="4">The sequence shown here is derived from an EMBL/GenBank/DDBJ whole genome shotgun (WGS) entry which is preliminary data.</text>
</comment>
<accession>A0A3N0GY04</accession>
<dbReference type="PANTHER" id="PTHR30036:SF7">
    <property type="entry name" value="ABC TRANSPORTER PERIPLASMIC-BINDING PROTEIN YPHF"/>
    <property type="match status" value="1"/>
</dbReference>
<protein>
    <submittedName>
        <fullName evidence="4">Sugar ABC transporter substrate-binding protein</fullName>
    </submittedName>
</protein>
<comment type="similarity">
    <text evidence="2">Belongs to the bacterial solute-binding protein 2 family.</text>
</comment>
<evidence type="ECO:0000256" key="2">
    <source>
        <dbReference type="ARBA" id="ARBA00007639"/>
    </source>
</evidence>
<dbReference type="InterPro" id="IPR050555">
    <property type="entry name" value="Bact_Solute-Bind_Prot2"/>
</dbReference>
<dbReference type="InterPro" id="IPR028082">
    <property type="entry name" value="Peripla_BP_I"/>
</dbReference>
<proteinExistence type="inferred from homology"/>
<sequence length="333" mass="33712">MVAVSVGALITVSACSSSSDKTANGDTKAASSGKGPAIFVVGGKADDPFWSRVKRGADDAAKVVKSGGGSVTWLAPKNYDNLGPDAAKLIQTAMSQGADGVVGPDWVPEAEDAAFKQVVSGKKPLVIYNAGGIDAANSLGALNYFGSDEATAGKAGGEFFGKDGEKNVLCVNTLPGAANTEARCKGIADGIGENGGKSSQLPLPSSKFGDPTAVAQAIKAALLKDSSIDGVVTIGTGDANAAASAIEQGGLADKVKLGTFDLDDTQLGRIQSGKQLFAIDQQPYMQGYLAVSALYAYIQWGIELPQKPILTGPAIISKDNVETAVAGSKAGVR</sequence>
<organism evidence="4 5">
    <name type="scientific">Nocardioides pocheonensis</name>
    <dbReference type="NCBI Taxonomy" id="661485"/>
    <lineage>
        <taxon>Bacteria</taxon>
        <taxon>Bacillati</taxon>
        <taxon>Actinomycetota</taxon>
        <taxon>Actinomycetes</taxon>
        <taxon>Propionibacteriales</taxon>
        <taxon>Nocardioidaceae</taxon>
        <taxon>Nocardioides</taxon>
    </lineage>
</organism>
<gene>
    <name evidence="4" type="ORF">EFL26_00765</name>
</gene>
<dbReference type="OrthoDB" id="257716at2"/>
<name>A0A3N0GY04_9ACTN</name>
<dbReference type="SUPFAM" id="SSF53822">
    <property type="entry name" value="Periplasmic binding protein-like I"/>
    <property type="match status" value="1"/>
</dbReference>
<dbReference type="Pfam" id="PF13407">
    <property type="entry name" value="Peripla_BP_4"/>
    <property type="match status" value="1"/>
</dbReference>
<dbReference type="AlphaFoldDB" id="A0A3N0GY04"/>
<dbReference type="GO" id="GO:0030246">
    <property type="term" value="F:carbohydrate binding"/>
    <property type="evidence" value="ECO:0007669"/>
    <property type="project" value="TreeGrafter"/>
</dbReference>
<reference evidence="4 5" key="1">
    <citation type="submission" date="2018-11" db="EMBL/GenBank/DDBJ databases">
        <authorList>
            <person name="Li F."/>
        </authorList>
    </citation>
    <scope>NUCLEOTIDE SEQUENCE [LARGE SCALE GENOMIC DNA]</scope>
    <source>
        <strain evidence="4 5">Gsoil 818</strain>
    </source>
</reference>
<comment type="subcellular location">
    <subcellularLocation>
        <location evidence="1">Cell envelope</location>
    </subcellularLocation>
</comment>
<evidence type="ECO:0000313" key="4">
    <source>
        <dbReference type="EMBL" id="RNM17354.1"/>
    </source>
</evidence>
<keyword evidence="5" id="KW-1185">Reference proteome</keyword>
<feature type="domain" description="Periplasmic binding protein" evidence="3">
    <location>
        <begin position="39"/>
        <end position="299"/>
    </location>
</feature>
<dbReference type="PANTHER" id="PTHR30036">
    <property type="entry name" value="D-XYLOSE-BINDING PERIPLASMIC PROTEIN"/>
    <property type="match status" value="1"/>
</dbReference>
<dbReference type="CDD" id="cd06312">
    <property type="entry name" value="PBP1_ABC_sugar_binding-like"/>
    <property type="match status" value="1"/>
</dbReference>
<evidence type="ECO:0000259" key="3">
    <source>
        <dbReference type="Pfam" id="PF13407"/>
    </source>
</evidence>
<dbReference type="Proteomes" id="UP000279994">
    <property type="component" value="Unassembled WGS sequence"/>
</dbReference>
<dbReference type="GO" id="GO:0030288">
    <property type="term" value="C:outer membrane-bounded periplasmic space"/>
    <property type="evidence" value="ECO:0007669"/>
    <property type="project" value="TreeGrafter"/>
</dbReference>
<evidence type="ECO:0000313" key="5">
    <source>
        <dbReference type="Proteomes" id="UP000279994"/>
    </source>
</evidence>
<evidence type="ECO:0000256" key="1">
    <source>
        <dbReference type="ARBA" id="ARBA00004196"/>
    </source>
</evidence>